<dbReference type="InterPro" id="IPR043129">
    <property type="entry name" value="ATPase_NBD"/>
</dbReference>
<keyword evidence="2" id="KW-0859">Xylose metabolism</keyword>
<evidence type="ECO:0000313" key="5">
    <source>
        <dbReference type="EMBL" id="SDC17423.1"/>
    </source>
</evidence>
<dbReference type="InterPro" id="IPR050406">
    <property type="entry name" value="FGGY_Carb_Kinase"/>
</dbReference>
<accession>A0A222VNQ0</accession>
<dbReference type="PIRSF" id="PIRSF000538">
    <property type="entry name" value="GlpK"/>
    <property type="match status" value="1"/>
</dbReference>
<gene>
    <name evidence="5" type="ORF">SAMN05421630_101695</name>
</gene>
<keyword evidence="6" id="KW-1185">Reference proteome</keyword>
<reference evidence="5 6" key="1">
    <citation type="submission" date="2016-10" db="EMBL/GenBank/DDBJ databases">
        <authorList>
            <person name="de Groot N.N."/>
        </authorList>
    </citation>
    <scope>NUCLEOTIDE SEQUENCE [LARGE SCALE GENOMIC DNA]</scope>
    <source>
        <strain evidence="5 6">CGMCC 4.5506</strain>
    </source>
</reference>
<dbReference type="EMBL" id="FMZE01000001">
    <property type="protein sequence ID" value="SDC17423.1"/>
    <property type="molecule type" value="Genomic_DNA"/>
</dbReference>
<dbReference type="InterPro" id="IPR018484">
    <property type="entry name" value="FGGY_N"/>
</dbReference>
<dbReference type="OrthoDB" id="9782710at2"/>
<dbReference type="PANTHER" id="PTHR43095:SF5">
    <property type="entry name" value="XYLULOSE KINASE"/>
    <property type="match status" value="1"/>
</dbReference>
<dbReference type="RefSeq" id="WP_091797004.1">
    <property type="nucleotide sequence ID" value="NZ_CP016353.1"/>
</dbReference>
<keyword evidence="3" id="KW-0808">Transferase</keyword>
<dbReference type="GO" id="GO:0042732">
    <property type="term" value="P:D-xylose metabolic process"/>
    <property type="evidence" value="ECO:0007669"/>
    <property type="project" value="UniProtKB-KW"/>
</dbReference>
<sequence length="474" mass="48143">MSTHVIAVDVGTSAVRAVSIDAGGAVAASTHIRRTSGVGGETFDAAALYREVTGALAGVAGGPAPSALAIAAHIGTVAVGADLEPVDVGGGWADARGTETLAAVGEATMRDILRASGRPAPTGGALAYLLGLDRERASSVRAVLSPKDFLVARLTGVLAADTVDAAYTLASDVRARTWNTAVLDRLGIATSVLPPQTEPASVVAELSAEAAAATGLPEGLPVVAGGPDGSVGIGLLLGTGEGVIADVAGTTDVMGRLLPSGAEAPEGAVLNPALLEERLVAGGASGLTGGAVARWRGLVGTVADDRLVAVPPGSEGLLLVPTMTGARFPRWRRDSRGALLGQRPEHEPAHLVRAAQEAAAFTVREGLDLLDPSGRLPVVLAGGAVRSAQVARLRADVFDRPVLLSPEPDVTLLGAAALALVGCAAVADLDTARSRLIGRLREIEPDGTRSERYARLYTRWREVRDVVEACQVDP</sequence>
<keyword evidence="2" id="KW-0119">Carbohydrate metabolism</keyword>
<proteinExistence type="inferred from homology"/>
<dbReference type="AlphaFoldDB" id="A0A222VNQ0"/>
<dbReference type="PANTHER" id="PTHR43095">
    <property type="entry name" value="SUGAR KINASE"/>
    <property type="match status" value="1"/>
</dbReference>
<dbReference type="KEGG" id="pmad:BAY61_11625"/>
<evidence type="ECO:0000313" key="6">
    <source>
        <dbReference type="Proteomes" id="UP000199494"/>
    </source>
</evidence>
<dbReference type="Gene3D" id="3.30.420.40">
    <property type="match status" value="2"/>
</dbReference>
<keyword evidence="4 5" id="KW-0418">Kinase</keyword>
<dbReference type="Proteomes" id="UP000199494">
    <property type="component" value="Unassembled WGS sequence"/>
</dbReference>
<dbReference type="Pfam" id="PF02782">
    <property type="entry name" value="FGGY_C"/>
    <property type="match status" value="1"/>
</dbReference>
<evidence type="ECO:0000256" key="1">
    <source>
        <dbReference type="ARBA" id="ARBA00009156"/>
    </source>
</evidence>
<dbReference type="SUPFAM" id="SSF53067">
    <property type="entry name" value="Actin-like ATPase domain"/>
    <property type="match status" value="2"/>
</dbReference>
<name>A0A222VNQ0_9PSEU</name>
<dbReference type="GO" id="GO:0016301">
    <property type="term" value="F:kinase activity"/>
    <property type="evidence" value="ECO:0007669"/>
    <property type="project" value="UniProtKB-KW"/>
</dbReference>
<evidence type="ECO:0000256" key="3">
    <source>
        <dbReference type="ARBA" id="ARBA00022679"/>
    </source>
</evidence>
<dbReference type="STRING" id="530584.SAMN05421630_101695"/>
<dbReference type="InterPro" id="IPR000577">
    <property type="entry name" value="Carb_kinase_FGGY"/>
</dbReference>
<comment type="similarity">
    <text evidence="1">Belongs to the FGGY kinase family.</text>
</comment>
<dbReference type="InterPro" id="IPR018485">
    <property type="entry name" value="FGGY_C"/>
</dbReference>
<evidence type="ECO:0000256" key="2">
    <source>
        <dbReference type="ARBA" id="ARBA00022629"/>
    </source>
</evidence>
<protein>
    <submittedName>
        <fullName evidence="5">Xylulokinase</fullName>
    </submittedName>
</protein>
<organism evidence="5 6">
    <name type="scientific">Prauserella marina</name>
    <dbReference type="NCBI Taxonomy" id="530584"/>
    <lineage>
        <taxon>Bacteria</taxon>
        <taxon>Bacillati</taxon>
        <taxon>Actinomycetota</taxon>
        <taxon>Actinomycetes</taxon>
        <taxon>Pseudonocardiales</taxon>
        <taxon>Pseudonocardiaceae</taxon>
        <taxon>Prauserella</taxon>
    </lineage>
</organism>
<dbReference type="Pfam" id="PF00370">
    <property type="entry name" value="FGGY_N"/>
    <property type="match status" value="1"/>
</dbReference>
<evidence type="ECO:0000256" key="4">
    <source>
        <dbReference type="ARBA" id="ARBA00022777"/>
    </source>
</evidence>